<keyword evidence="6" id="KW-0460">Magnesium</keyword>
<feature type="domain" description="AMP-dependent synthetase/ligase" evidence="10">
    <location>
        <begin position="9"/>
        <end position="361"/>
    </location>
</feature>
<dbReference type="Pfam" id="PF13193">
    <property type="entry name" value="AMP-binding_C"/>
    <property type="match status" value="1"/>
</dbReference>
<evidence type="ECO:0000313" key="12">
    <source>
        <dbReference type="EMBL" id="SFJ65071.1"/>
    </source>
</evidence>
<evidence type="ECO:0000256" key="1">
    <source>
        <dbReference type="ARBA" id="ARBA00001946"/>
    </source>
</evidence>
<evidence type="ECO:0000256" key="7">
    <source>
        <dbReference type="ARBA" id="ARBA00051915"/>
    </source>
</evidence>
<proteinExistence type="inferred from homology"/>
<evidence type="ECO:0000259" key="11">
    <source>
        <dbReference type="Pfam" id="PF13193"/>
    </source>
</evidence>
<dbReference type="InterPro" id="IPR042099">
    <property type="entry name" value="ANL_N_sf"/>
</dbReference>
<name>A0A1I3T5G5_9RHOB</name>
<dbReference type="InterPro" id="IPR000873">
    <property type="entry name" value="AMP-dep_synth/lig_dom"/>
</dbReference>
<gene>
    <name evidence="12" type="ORF">SAMN04488138_107218</name>
</gene>
<dbReference type="RefSeq" id="WP_066604139.1">
    <property type="nucleotide sequence ID" value="NZ_FORY01000007.1"/>
</dbReference>
<dbReference type="OrthoDB" id="9803968at2"/>
<sequence>MNIANWLYQTALSWPNRPALYEGDVLRQTYAELLQATCNRAAWLREEYGILAGDRVAVFAKNAPEYIELLHACWWIGAVVVPINCKLHPREAEWIIRDAEAALVFTESGALFSDKADIQEVALCADAAQDQKISAPVPVEDQDLAWLFYTSGTTGTPKGVMLSHDNVRQMTLCYALDVDCAQAEDHMLYAAPMSHGAGLYMFAHIRAGGAHLIPASHGFDSDEIIGLAKTRGNLVFFAAPTMVKRLIAASKAQGFTGDGIRTIIYGGGPMYANDINEALACYGPRFVQIYGQGETPMTISVLGRDLVADQSHPRWQARRASVGIAQGAVTLAVLGSDGTPLPAGATGEICVKGPTVMRGYWKNAQASEQALAGGWLHTGDLGHLDEDGFLYLTDRSKDVIISGGTNIYPREVEEALLCHPSVFEVAVIGVPEPDWGEQVVAYVVFEQGKSASVPELDSWCRQHIAAFKRPKHYEFVKDLPKNSYGKVLKTELRSRACSKTASA</sequence>
<dbReference type="EMBL" id="FORY01000007">
    <property type="protein sequence ID" value="SFJ65071.1"/>
    <property type="molecule type" value="Genomic_DNA"/>
</dbReference>
<dbReference type="GO" id="GO:0006631">
    <property type="term" value="P:fatty acid metabolic process"/>
    <property type="evidence" value="ECO:0007669"/>
    <property type="project" value="TreeGrafter"/>
</dbReference>
<evidence type="ECO:0000256" key="4">
    <source>
        <dbReference type="ARBA" id="ARBA00022598"/>
    </source>
</evidence>
<evidence type="ECO:0000259" key="10">
    <source>
        <dbReference type="Pfam" id="PF00501"/>
    </source>
</evidence>
<evidence type="ECO:0000256" key="9">
    <source>
        <dbReference type="ARBA" id="ARBA00067668"/>
    </source>
</evidence>
<dbReference type="AlphaFoldDB" id="A0A1I3T5G5"/>
<comment type="subunit">
    <text evidence="3">Homodimer.</text>
</comment>
<evidence type="ECO:0000256" key="3">
    <source>
        <dbReference type="ARBA" id="ARBA00011738"/>
    </source>
</evidence>
<evidence type="ECO:0000256" key="2">
    <source>
        <dbReference type="ARBA" id="ARBA00006432"/>
    </source>
</evidence>
<organism evidence="12 13">
    <name type="scientific">Celeribacter halophilus</name>
    <dbReference type="NCBI Taxonomy" id="576117"/>
    <lineage>
        <taxon>Bacteria</taxon>
        <taxon>Pseudomonadati</taxon>
        <taxon>Pseudomonadota</taxon>
        <taxon>Alphaproteobacteria</taxon>
        <taxon>Rhodobacterales</taxon>
        <taxon>Roseobacteraceae</taxon>
        <taxon>Celeribacter</taxon>
    </lineage>
</organism>
<dbReference type="Gene3D" id="3.30.300.30">
    <property type="match status" value="1"/>
</dbReference>
<evidence type="ECO:0000256" key="5">
    <source>
        <dbReference type="ARBA" id="ARBA00022723"/>
    </source>
</evidence>
<dbReference type="PROSITE" id="PS00455">
    <property type="entry name" value="AMP_BINDING"/>
    <property type="match status" value="1"/>
</dbReference>
<keyword evidence="13" id="KW-1185">Reference proteome</keyword>
<comment type="similarity">
    <text evidence="2">Belongs to the ATP-dependent AMP-binding enzyme family.</text>
</comment>
<dbReference type="GO" id="GO:0046872">
    <property type="term" value="F:metal ion binding"/>
    <property type="evidence" value="ECO:0007669"/>
    <property type="project" value="UniProtKB-KW"/>
</dbReference>
<dbReference type="STRING" id="576117.SAMN04488138_107218"/>
<dbReference type="GO" id="GO:0031956">
    <property type="term" value="F:medium-chain fatty acid-CoA ligase activity"/>
    <property type="evidence" value="ECO:0007669"/>
    <property type="project" value="TreeGrafter"/>
</dbReference>
<dbReference type="InterPro" id="IPR025110">
    <property type="entry name" value="AMP-bd_C"/>
</dbReference>
<dbReference type="Gene3D" id="3.40.50.12780">
    <property type="entry name" value="N-terminal domain of ligase-like"/>
    <property type="match status" value="1"/>
</dbReference>
<dbReference type="PANTHER" id="PTHR43201">
    <property type="entry name" value="ACYL-COA SYNTHETASE"/>
    <property type="match status" value="1"/>
</dbReference>
<accession>A0A1I3T5G5</accession>
<protein>
    <recommendedName>
        <fullName evidence="9">3-methylmercaptopropionyl-CoA ligase</fullName>
        <ecNumber evidence="8">6.2.1.44</ecNumber>
    </recommendedName>
</protein>
<dbReference type="InterPro" id="IPR020845">
    <property type="entry name" value="AMP-binding_CS"/>
</dbReference>
<dbReference type="EC" id="6.2.1.44" evidence="8"/>
<evidence type="ECO:0000256" key="6">
    <source>
        <dbReference type="ARBA" id="ARBA00022842"/>
    </source>
</evidence>
<dbReference type="PANTHER" id="PTHR43201:SF5">
    <property type="entry name" value="MEDIUM-CHAIN ACYL-COA LIGASE ACSF2, MITOCHONDRIAL"/>
    <property type="match status" value="1"/>
</dbReference>
<feature type="domain" description="AMP-binding enzyme C-terminal" evidence="11">
    <location>
        <begin position="411"/>
        <end position="486"/>
    </location>
</feature>
<reference evidence="12 13" key="1">
    <citation type="submission" date="2016-10" db="EMBL/GenBank/DDBJ databases">
        <authorList>
            <person name="de Groot N.N."/>
        </authorList>
    </citation>
    <scope>NUCLEOTIDE SEQUENCE [LARGE SCALE GENOMIC DNA]</scope>
    <source>
        <strain evidence="12 13">CGMCC 1.8891</strain>
    </source>
</reference>
<dbReference type="Pfam" id="PF00501">
    <property type="entry name" value="AMP-binding"/>
    <property type="match status" value="1"/>
</dbReference>
<dbReference type="SUPFAM" id="SSF56801">
    <property type="entry name" value="Acetyl-CoA synthetase-like"/>
    <property type="match status" value="1"/>
</dbReference>
<keyword evidence="5" id="KW-0479">Metal-binding</keyword>
<keyword evidence="4 12" id="KW-0436">Ligase</keyword>
<dbReference type="FunFam" id="3.30.300.30:FF:000008">
    <property type="entry name" value="2,3-dihydroxybenzoate-AMP ligase"/>
    <property type="match status" value="1"/>
</dbReference>
<dbReference type="InterPro" id="IPR045851">
    <property type="entry name" value="AMP-bd_C_sf"/>
</dbReference>
<comment type="catalytic activity">
    <reaction evidence="7">
        <text>3-(methylsulfanyl)propanoate + ATP + CoA = 3-(methylsulfanyl)propanoyl-CoA + AMP + diphosphate</text>
        <dbReference type="Rhea" id="RHEA:43052"/>
        <dbReference type="ChEBI" id="CHEBI:30616"/>
        <dbReference type="ChEBI" id="CHEBI:33019"/>
        <dbReference type="ChEBI" id="CHEBI:49016"/>
        <dbReference type="ChEBI" id="CHEBI:57287"/>
        <dbReference type="ChEBI" id="CHEBI:82815"/>
        <dbReference type="ChEBI" id="CHEBI:456215"/>
        <dbReference type="EC" id="6.2.1.44"/>
    </reaction>
    <physiologicalReaction direction="left-to-right" evidence="7">
        <dbReference type="Rhea" id="RHEA:43053"/>
    </physiologicalReaction>
</comment>
<evidence type="ECO:0000313" key="13">
    <source>
        <dbReference type="Proteomes" id="UP000183299"/>
    </source>
</evidence>
<dbReference type="GeneID" id="98664918"/>
<comment type="cofactor">
    <cofactor evidence="1">
        <name>Mg(2+)</name>
        <dbReference type="ChEBI" id="CHEBI:18420"/>
    </cofactor>
</comment>
<dbReference type="Proteomes" id="UP000183299">
    <property type="component" value="Unassembled WGS sequence"/>
</dbReference>
<evidence type="ECO:0000256" key="8">
    <source>
        <dbReference type="ARBA" id="ARBA00066616"/>
    </source>
</evidence>